<feature type="transmembrane region" description="Helical" evidence="1">
    <location>
        <begin position="16"/>
        <end position="35"/>
    </location>
</feature>
<dbReference type="Proteomes" id="UP000003327">
    <property type="component" value="Unassembled WGS sequence"/>
</dbReference>
<evidence type="ECO:0000256" key="1">
    <source>
        <dbReference type="SAM" id="Phobius"/>
    </source>
</evidence>
<accession>C9MPA0</accession>
<keyword evidence="1" id="KW-0812">Transmembrane</keyword>
<evidence type="ECO:0000313" key="3">
    <source>
        <dbReference type="Proteomes" id="UP000003327"/>
    </source>
</evidence>
<keyword evidence="3" id="KW-1185">Reference proteome</keyword>
<dbReference type="HOGENOM" id="CLU_3274804_0_0_10"/>
<organism evidence="2 3">
    <name type="scientific">Prevotella veroralis F0319</name>
    <dbReference type="NCBI Taxonomy" id="649761"/>
    <lineage>
        <taxon>Bacteria</taxon>
        <taxon>Pseudomonadati</taxon>
        <taxon>Bacteroidota</taxon>
        <taxon>Bacteroidia</taxon>
        <taxon>Bacteroidales</taxon>
        <taxon>Prevotellaceae</taxon>
        <taxon>Prevotella</taxon>
    </lineage>
</organism>
<proteinExistence type="predicted"/>
<protein>
    <submittedName>
        <fullName evidence="2">Uncharacterized protein</fullName>
    </submittedName>
</protein>
<dbReference type="EMBL" id="ACVA01000031">
    <property type="protein sequence ID" value="EEX18903.1"/>
    <property type="molecule type" value="Genomic_DNA"/>
</dbReference>
<gene>
    <name evidence="2" type="ORF">HMPREF0973_01438</name>
</gene>
<name>C9MPA0_9BACT</name>
<comment type="caution">
    <text evidence="2">The sequence shown here is derived from an EMBL/GenBank/DDBJ whole genome shotgun (WGS) entry which is preliminary data.</text>
</comment>
<keyword evidence="1" id="KW-0472">Membrane</keyword>
<dbReference type="STRING" id="649761.HMPREF0973_01438"/>
<reference evidence="2 3" key="1">
    <citation type="submission" date="2009-09" db="EMBL/GenBank/DDBJ databases">
        <authorList>
            <person name="Weinstock G."/>
            <person name="Sodergren E."/>
            <person name="Clifton S."/>
            <person name="Fulton L."/>
            <person name="Fulton B."/>
            <person name="Courtney L."/>
            <person name="Fronick C."/>
            <person name="Harrison M."/>
            <person name="Strong C."/>
            <person name="Farmer C."/>
            <person name="Delahaunty K."/>
            <person name="Markovic C."/>
            <person name="Hall O."/>
            <person name="Minx P."/>
            <person name="Tomlinson C."/>
            <person name="Mitreva M."/>
            <person name="Nelson J."/>
            <person name="Hou S."/>
            <person name="Wollam A."/>
            <person name="Pepin K.H."/>
            <person name="Johnson M."/>
            <person name="Bhonagiri V."/>
            <person name="Nash W.E."/>
            <person name="Warren W."/>
            <person name="Chinwalla A."/>
            <person name="Mardis E.R."/>
            <person name="Wilson R.K."/>
        </authorList>
    </citation>
    <scope>NUCLEOTIDE SEQUENCE [LARGE SCALE GENOMIC DNA]</scope>
    <source>
        <strain evidence="2 3">F0319</strain>
    </source>
</reference>
<dbReference type="AlphaFoldDB" id="C9MPA0"/>
<sequence>MFIILNWVLSVRRKPVFYYVITLFVVMLILMSCSLKNSSFC</sequence>
<evidence type="ECO:0000313" key="2">
    <source>
        <dbReference type="EMBL" id="EEX18903.1"/>
    </source>
</evidence>
<keyword evidence="1" id="KW-1133">Transmembrane helix</keyword>